<dbReference type="AlphaFoldDB" id="A7GZX9"/>
<feature type="transmembrane region" description="Helical" evidence="1">
    <location>
        <begin position="7"/>
        <end position="26"/>
    </location>
</feature>
<dbReference type="RefSeq" id="WP_009649280.1">
    <property type="nucleotide sequence ID" value="NC_009715.2"/>
</dbReference>
<proteinExistence type="predicted"/>
<feature type="transmembrane region" description="Helical" evidence="1">
    <location>
        <begin position="32"/>
        <end position="55"/>
    </location>
</feature>
<dbReference type="EMBL" id="CP000767">
    <property type="protein sequence ID" value="EAT99585.1"/>
    <property type="molecule type" value="Genomic_DNA"/>
</dbReference>
<name>A7GZX9_CAMC5</name>
<keyword evidence="1" id="KW-0472">Membrane</keyword>
<keyword evidence="3" id="KW-1185">Reference proteome</keyword>
<dbReference type="GeneID" id="61002762"/>
<dbReference type="KEGG" id="ccv:CCV52592_0369"/>
<gene>
    <name evidence="2" type="ORF">CCV52592_0369</name>
</gene>
<reference evidence="2" key="1">
    <citation type="submission" date="2016-07" db="EMBL/GenBank/DDBJ databases">
        <title>Comparative genomics of the Campylobacter concisus group.</title>
        <authorList>
            <person name="Miller W.G."/>
            <person name="Yee E."/>
            <person name="Chapman M.H."/>
            <person name="Huynh S."/>
            <person name="Bono J.L."/>
            <person name="On S.L.W."/>
            <person name="StLeger J."/>
            <person name="Foster G."/>
            <person name="Parker C.T."/>
        </authorList>
    </citation>
    <scope>NUCLEOTIDE SEQUENCE</scope>
    <source>
        <strain evidence="2">525.92</strain>
    </source>
</reference>
<dbReference type="HOGENOM" id="CLU_164827_0_0_7"/>
<evidence type="ECO:0000256" key="1">
    <source>
        <dbReference type="SAM" id="Phobius"/>
    </source>
</evidence>
<dbReference type="STRING" id="360105.CCV52592_0369"/>
<accession>A7GZX9</accession>
<dbReference type="OrthoDB" id="5339624at2"/>
<keyword evidence="1" id="KW-0812">Transmembrane</keyword>
<evidence type="ECO:0000313" key="2">
    <source>
        <dbReference type="EMBL" id="EAT99585.1"/>
    </source>
</evidence>
<organism evidence="2 3">
    <name type="scientific">Campylobacter curvus (strain 525.92)</name>
    <dbReference type="NCBI Taxonomy" id="360105"/>
    <lineage>
        <taxon>Bacteria</taxon>
        <taxon>Pseudomonadati</taxon>
        <taxon>Campylobacterota</taxon>
        <taxon>Epsilonproteobacteria</taxon>
        <taxon>Campylobacterales</taxon>
        <taxon>Campylobacteraceae</taxon>
        <taxon>Campylobacter</taxon>
    </lineage>
</organism>
<keyword evidence="1" id="KW-1133">Transmembrane helix</keyword>
<sequence>MRAENFIAFFTVCGFFVGMLFTLLKVNEPVEMLVYTLLITFFFYLIVHIVIMNYVDVRRTMKRFFDKDRHEEIADYLISELAIREKRMENIMLKVAAAAEQADKISGKENARAKAKAA</sequence>
<evidence type="ECO:0000313" key="3">
    <source>
        <dbReference type="Proteomes" id="UP000006380"/>
    </source>
</evidence>
<protein>
    <submittedName>
        <fullName evidence="2">Membrane protein</fullName>
    </submittedName>
</protein>
<dbReference type="Proteomes" id="UP000006380">
    <property type="component" value="Chromosome"/>
</dbReference>